<dbReference type="PANTHER" id="PTHR45947">
    <property type="entry name" value="SULFOQUINOVOSYL TRANSFERASE SQD2"/>
    <property type="match status" value="1"/>
</dbReference>
<evidence type="ECO:0000259" key="1">
    <source>
        <dbReference type="Pfam" id="PF00534"/>
    </source>
</evidence>
<reference evidence="3 4" key="1">
    <citation type="journal article" date="2020" name="mSystems">
        <title>Defining Genomic and Predicted Metabolic Features of the Acetobacterium Genus.</title>
        <authorList>
            <person name="Ross D.E."/>
            <person name="Marshall C.W."/>
            <person name="Gulliver D."/>
            <person name="May H.D."/>
            <person name="Norman R.S."/>
        </authorList>
    </citation>
    <scope>NUCLEOTIDE SEQUENCE [LARGE SCALE GENOMIC DNA]</scope>
    <source>
        <strain evidence="3 4">DSM 8238</strain>
    </source>
</reference>
<dbReference type="Pfam" id="PF13439">
    <property type="entry name" value="Glyco_transf_4"/>
    <property type="match status" value="1"/>
</dbReference>
<dbReference type="PANTHER" id="PTHR45947:SF15">
    <property type="entry name" value="TEICHURONIC ACID BIOSYNTHESIS GLYCOSYLTRANSFERASE TUAC-RELATED"/>
    <property type="match status" value="1"/>
</dbReference>
<dbReference type="Gene3D" id="3.40.50.2000">
    <property type="entry name" value="Glycogen Phosphorylase B"/>
    <property type="match status" value="2"/>
</dbReference>
<proteinExistence type="predicted"/>
<feature type="domain" description="Glycosyl transferase family 1" evidence="1">
    <location>
        <begin position="217"/>
        <end position="367"/>
    </location>
</feature>
<dbReference type="InterPro" id="IPR028098">
    <property type="entry name" value="Glyco_trans_4-like_N"/>
</dbReference>
<keyword evidence="4" id="KW-1185">Reference proteome</keyword>
<comment type="caution">
    <text evidence="3">The sequence shown here is derived from an EMBL/GenBank/DDBJ whole genome shotgun (WGS) entry which is preliminary data.</text>
</comment>
<accession>A0ABR6WYH1</accession>
<name>A0ABR6WYH1_9FIRM</name>
<evidence type="ECO:0000313" key="4">
    <source>
        <dbReference type="Proteomes" id="UP000603234"/>
    </source>
</evidence>
<evidence type="ECO:0000313" key="3">
    <source>
        <dbReference type="EMBL" id="MBC3805605.1"/>
    </source>
</evidence>
<dbReference type="InterPro" id="IPR001296">
    <property type="entry name" value="Glyco_trans_1"/>
</dbReference>
<dbReference type="InterPro" id="IPR050194">
    <property type="entry name" value="Glycosyltransferase_grp1"/>
</dbReference>
<dbReference type="EMBL" id="WJBC01000038">
    <property type="protein sequence ID" value="MBC3805605.1"/>
    <property type="molecule type" value="Genomic_DNA"/>
</dbReference>
<dbReference type="SUPFAM" id="SSF53756">
    <property type="entry name" value="UDP-Glycosyltransferase/glycogen phosphorylase"/>
    <property type="match status" value="1"/>
</dbReference>
<protein>
    <submittedName>
        <fullName evidence="3">Glycosyltransferase</fullName>
    </submittedName>
</protein>
<evidence type="ECO:0000259" key="2">
    <source>
        <dbReference type="Pfam" id="PF13439"/>
    </source>
</evidence>
<dbReference type="Pfam" id="PF00534">
    <property type="entry name" value="Glycos_transf_1"/>
    <property type="match status" value="1"/>
</dbReference>
<sequence length="395" mass="45122">MTRREEWKMNKKKHICIITYGYPFDKKPHSYTFVDKLVCAMADQDVTCTVINPIGKTFDKNNEMPPVRWKKKTAKGNEIELFCPRYLYFYTKQVGKFNTGIFTFHLFKKAVKKTLKKYQIKPDCLYAHFIFPAGATAAIIGNELKLPVFFAYGESTPWGIKIFGKKRLKKYFESINGVVAVSTAKKNELLSFSIVSEDKVAIFLNAIDETVFYPRSREAMRRRYGFSKEDFIVAFTGNFNESKGVMRLLEAANKDKKIKLALIGNGKFKPEGENIVFKGILPHNEVPLMLSACDIFVLPTLNEGCSNAIIEAMACGLPIVSSDRAFNYDILNENNAILVEPENVDEIYEAIARLMKSAEMRSTFSEKSLEISKKLTIEKRAIDILKWMESKNKTD</sequence>
<feature type="domain" description="Glycosyltransferase subfamily 4-like N-terminal" evidence="2">
    <location>
        <begin position="68"/>
        <end position="209"/>
    </location>
</feature>
<gene>
    <name evidence="3" type="ORF">GH808_14440</name>
</gene>
<dbReference type="Proteomes" id="UP000603234">
    <property type="component" value="Unassembled WGS sequence"/>
</dbReference>
<organism evidence="3 4">
    <name type="scientific">Acetobacterium fimetarium</name>
    <dbReference type="NCBI Taxonomy" id="52691"/>
    <lineage>
        <taxon>Bacteria</taxon>
        <taxon>Bacillati</taxon>
        <taxon>Bacillota</taxon>
        <taxon>Clostridia</taxon>
        <taxon>Eubacteriales</taxon>
        <taxon>Eubacteriaceae</taxon>
        <taxon>Acetobacterium</taxon>
    </lineage>
</organism>